<dbReference type="PANTHER" id="PTHR43798:SF31">
    <property type="entry name" value="AB HYDROLASE SUPERFAMILY PROTEIN YCLE"/>
    <property type="match status" value="1"/>
</dbReference>
<comment type="pathway">
    <text evidence="5">Cofactor biosynthesis; biotin biosynthesis.</text>
</comment>
<dbReference type="Proteomes" id="UP000709336">
    <property type="component" value="Unassembled WGS sequence"/>
</dbReference>
<organism evidence="7 8">
    <name type="scientific">Alteromonas ponticola</name>
    <dbReference type="NCBI Taxonomy" id="2720613"/>
    <lineage>
        <taxon>Bacteria</taxon>
        <taxon>Pseudomonadati</taxon>
        <taxon>Pseudomonadota</taxon>
        <taxon>Gammaproteobacteria</taxon>
        <taxon>Alteromonadales</taxon>
        <taxon>Alteromonadaceae</taxon>
        <taxon>Alteromonas/Salinimonas group</taxon>
        <taxon>Alteromonas</taxon>
    </lineage>
</organism>
<name>A0ABX1R668_9ALTE</name>
<evidence type="ECO:0000313" key="7">
    <source>
        <dbReference type="EMBL" id="NMH60748.1"/>
    </source>
</evidence>
<dbReference type="GO" id="GO:0090499">
    <property type="term" value="F:pimelyl-[acyl-carrier protein] methyl ester esterase activity"/>
    <property type="evidence" value="ECO:0007669"/>
    <property type="project" value="UniProtKB-EC"/>
</dbReference>
<dbReference type="NCBIfam" id="TIGR01738">
    <property type="entry name" value="bioH"/>
    <property type="match status" value="1"/>
</dbReference>
<comment type="caution">
    <text evidence="5">Lacks conserved residue(s) required for the propagation of feature annotation.</text>
</comment>
<feature type="binding site" evidence="5">
    <location>
        <begin position="61"/>
        <end position="62"/>
    </location>
    <ligand>
        <name>substrate</name>
    </ligand>
</feature>
<comment type="subunit">
    <text evidence="5">Monomer.</text>
</comment>
<feature type="binding site" evidence="5">
    <location>
        <position position="214"/>
    </location>
    <ligand>
        <name>substrate</name>
    </ligand>
</feature>
<dbReference type="HAMAP" id="MF_01260">
    <property type="entry name" value="Carboxylester"/>
    <property type="match status" value="1"/>
</dbReference>
<keyword evidence="4 5" id="KW-0378">Hydrolase</keyword>
<dbReference type="InterPro" id="IPR029058">
    <property type="entry name" value="AB_hydrolase_fold"/>
</dbReference>
<keyword evidence="8" id="KW-1185">Reference proteome</keyword>
<feature type="domain" description="AB hydrolase-1" evidence="6">
    <location>
        <begin position="3"/>
        <end position="221"/>
    </location>
</feature>
<evidence type="ECO:0000259" key="6">
    <source>
        <dbReference type="Pfam" id="PF00561"/>
    </source>
</evidence>
<dbReference type="Pfam" id="PF00561">
    <property type="entry name" value="Abhydrolase_1"/>
    <property type="match status" value="1"/>
</dbReference>
<keyword evidence="2 5" id="KW-0963">Cytoplasm</keyword>
<protein>
    <recommendedName>
        <fullName evidence="5">Pimeloyl-[acyl-carrier protein] methyl ester esterase</fullName>
        <ecNumber evidence="5">3.1.1.85</ecNumber>
    </recommendedName>
    <alternativeName>
        <fullName evidence="5">Biotin synthesis protein BioH</fullName>
    </alternativeName>
    <alternativeName>
        <fullName evidence="5">Carboxylesterase BioH</fullName>
    </alternativeName>
</protein>
<evidence type="ECO:0000256" key="1">
    <source>
        <dbReference type="ARBA" id="ARBA00022487"/>
    </source>
</evidence>
<feature type="binding site" evidence="5">
    <location>
        <begin position="122"/>
        <end position="126"/>
    </location>
    <ligand>
        <name>substrate</name>
    </ligand>
</feature>
<comment type="subcellular location">
    <subcellularLocation>
        <location evidence="5">Cytoplasm</location>
    </subcellularLocation>
</comment>
<evidence type="ECO:0000313" key="8">
    <source>
        <dbReference type="Proteomes" id="UP000709336"/>
    </source>
</evidence>
<dbReference type="PRINTS" id="PR00111">
    <property type="entry name" value="ABHYDROLASE"/>
</dbReference>
<dbReference type="InterPro" id="IPR000073">
    <property type="entry name" value="AB_hydrolase_1"/>
</dbReference>
<dbReference type="SUPFAM" id="SSF53474">
    <property type="entry name" value="alpha/beta-Hydrolases"/>
    <property type="match status" value="1"/>
</dbReference>
<dbReference type="EC" id="3.1.1.85" evidence="5"/>
<keyword evidence="3 5" id="KW-0093">Biotin biosynthesis</keyword>
<accession>A0ABX1R668</accession>
<reference evidence="7 8" key="1">
    <citation type="submission" date="2020-03" db="EMBL/GenBank/DDBJ databases">
        <title>Alteromonas ponticola sp. nov., isolated from seawater.</title>
        <authorList>
            <person name="Yoon J.-H."/>
            <person name="Kim Y.-O."/>
        </authorList>
    </citation>
    <scope>NUCLEOTIDE SEQUENCE [LARGE SCALE GENOMIC DNA]</scope>
    <source>
        <strain evidence="7 8">MYP5</strain>
    </source>
</reference>
<dbReference type="InterPro" id="IPR010076">
    <property type="entry name" value="BioH"/>
</dbReference>
<evidence type="ECO:0000256" key="3">
    <source>
        <dbReference type="ARBA" id="ARBA00022756"/>
    </source>
</evidence>
<evidence type="ECO:0000256" key="5">
    <source>
        <dbReference type="HAMAP-Rule" id="MF_01260"/>
    </source>
</evidence>
<feature type="active site" evidence="5">
    <location>
        <position position="214"/>
    </location>
</feature>
<feature type="active site" description="Nucleophile" evidence="5">
    <location>
        <position position="61"/>
    </location>
</feature>
<comment type="catalytic activity">
    <reaction evidence="5">
        <text>6-carboxyhexanoyl-[ACP] methyl ester + H2O = 6-carboxyhexanoyl-[ACP] + methanol + H(+)</text>
        <dbReference type="Rhea" id="RHEA:42700"/>
        <dbReference type="Rhea" id="RHEA-COMP:9955"/>
        <dbReference type="Rhea" id="RHEA-COMP:10186"/>
        <dbReference type="ChEBI" id="CHEBI:15377"/>
        <dbReference type="ChEBI" id="CHEBI:15378"/>
        <dbReference type="ChEBI" id="CHEBI:17790"/>
        <dbReference type="ChEBI" id="CHEBI:78846"/>
        <dbReference type="ChEBI" id="CHEBI:82735"/>
        <dbReference type="EC" id="3.1.1.85"/>
    </reaction>
</comment>
<proteinExistence type="inferred from homology"/>
<dbReference type="EMBL" id="JAATNW010000006">
    <property type="protein sequence ID" value="NMH60748.1"/>
    <property type="molecule type" value="Genomic_DNA"/>
</dbReference>
<comment type="similarity">
    <text evidence="5">Belongs to the AB hydrolase superfamily. Carboxylesterase BioH family.</text>
</comment>
<evidence type="ECO:0000256" key="2">
    <source>
        <dbReference type="ARBA" id="ARBA00022490"/>
    </source>
</evidence>
<evidence type="ECO:0000256" key="4">
    <source>
        <dbReference type="ARBA" id="ARBA00022801"/>
    </source>
</evidence>
<gene>
    <name evidence="5 7" type="primary">bioH</name>
    <name evidence="7" type="ORF">HCJ96_11990</name>
</gene>
<keyword evidence="1 5" id="KW-0719">Serine esterase</keyword>
<dbReference type="Gene3D" id="3.40.50.1820">
    <property type="entry name" value="alpha/beta hydrolase"/>
    <property type="match status" value="1"/>
</dbReference>
<feature type="active site" evidence="5">
    <location>
        <position position="186"/>
    </location>
</feature>
<dbReference type="PANTHER" id="PTHR43798">
    <property type="entry name" value="MONOACYLGLYCEROL LIPASE"/>
    <property type="match status" value="1"/>
</dbReference>
<sequence length="237" mass="25954">MNGGAFSQLIPYMQEDFRLTVIDLPGFGENSHIVPEPFSLAAIAELIAPRLPKNAVVIGWSLGGLVAQYLALHHANTVAGLITIASSPKFEQTLGWPGIDAQLLVQFQQQLAQDYRKTIERFLAIQAMGSATARQDIKAIREAIHAYPEPAPKALAEGLKLLSSEDLRQDIGRIKQPTLRLYGRLDSLVPPSSIDQICKLHPQADSVVLPHASHAPFISHPQQTSDIIGHFVMTQFT</sequence>
<comment type="caution">
    <text evidence="7">The sequence shown here is derived from an EMBL/GenBank/DDBJ whole genome shotgun (WGS) entry which is preliminary data.</text>
</comment>
<dbReference type="InterPro" id="IPR050266">
    <property type="entry name" value="AB_hydrolase_sf"/>
</dbReference>
<comment type="function">
    <text evidence="5">The physiological role of BioH is to remove the methyl group introduced by BioC when the pimeloyl moiety is complete. It allows to synthesize pimeloyl-ACP via the fatty acid synthetic pathway through the hydrolysis of the ester bonds of pimeloyl-ACP esters.</text>
</comment>